<feature type="signal peptide" evidence="2">
    <location>
        <begin position="1"/>
        <end position="22"/>
    </location>
</feature>
<keyword evidence="4" id="KW-1185">Reference proteome</keyword>
<dbReference type="EMBL" id="PQFF01000282">
    <property type="protein sequence ID" value="RHZ66321.1"/>
    <property type="molecule type" value="Genomic_DNA"/>
</dbReference>
<comment type="caution">
    <text evidence="3">The sequence shown here is derived from an EMBL/GenBank/DDBJ whole genome shotgun (WGS) entry which is preliminary data.</text>
</comment>
<dbReference type="AlphaFoldDB" id="A0A397HSZ9"/>
<sequence>MSANLQIRILIMLSCQLLVCRTRSNTSLNSPSDNLDSKNSENEGFLKPNHNVIVDNALVKSSSGRSKKVRSDQDTFAELNKKSSIQAPSFVVDKGLLVPGKELVMNLLLSLNIISPYRKPSAIFWEGVIRDYKRLRFQINKSYRGFLKPNHNVIVDNALVKSSSGRSKKVRSDQDTFAELNKKSSIQAPSFVVDKGLLVPGKELVMNLLLSLNIISPYRKPSAIFWEGVIRDYKRQLLSYHADIYSIKIVLNMPKIFQPILSTLSRPNRQDIDNYNYHLYHNNSVNDNSFGNCSNNSAINSTSSGLSNGVSSSSSSSGNDAGTDSGYTCSQN</sequence>
<feature type="region of interest" description="Disordered" evidence="1">
    <location>
        <begin position="27"/>
        <end position="47"/>
    </location>
</feature>
<gene>
    <name evidence="3" type="ORF">Glove_308g34</name>
</gene>
<feature type="chain" id="PRO_5017203702" evidence="2">
    <location>
        <begin position="23"/>
        <end position="332"/>
    </location>
</feature>
<feature type="compositionally biased region" description="Low complexity" evidence="1">
    <location>
        <begin position="309"/>
        <end position="326"/>
    </location>
</feature>
<name>A0A397HSZ9_9GLOM</name>
<organism evidence="3 4">
    <name type="scientific">Diversispora epigaea</name>
    <dbReference type="NCBI Taxonomy" id="1348612"/>
    <lineage>
        <taxon>Eukaryota</taxon>
        <taxon>Fungi</taxon>
        <taxon>Fungi incertae sedis</taxon>
        <taxon>Mucoromycota</taxon>
        <taxon>Glomeromycotina</taxon>
        <taxon>Glomeromycetes</taxon>
        <taxon>Diversisporales</taxon>
        <taxon>Diversisporaceae</taxon>
        <taxon>Diversispora</taxon>
    </lineage>
</organism>
<evidence type="ECO:0000256" key="2">
    <source>
        <dbReference type="SAM" id="SignalP"/>
    </source>
</evidence>
<evidence type="ECO:0000313" key="4">
    <source>
        <dbReference type="Proteomes" id="UP000266861"/>
    </source>
</evidence>
<keyword evidence="2" id="KW-0732">Signal</keyword>
<evidence type="ECO:0000256" key="1">
    <source>
        <dbReference type="SAM" id="MobiDB-lite"/>
    </source>
</evidence>
<evidence type="ECO:0000313" key="3">
    <source>
        <dbReference type="EMBL" id="RHZ66321.1"/>
    </source>
</evidence>
<accession>A0A397HSZ9</accession>
<reference evidence="3 4" key="1">
    <citation type="submission" date="2018-08" db="EMBL/GenBank/DDBJ databases">
        <title>Genome and evolution of the arbuscular mycorrhizal fungus Diversispora epigaea (formerly Glomus versiforme) and its bacterial endosymbionts.</title>
        <authorList>
            <person name="Sun X."/>
            <person name="Fei Z."/>
            <person name="Harrison M."/>
        </authorList>
    </citation>
    <scope>NUCLEOTIDE SEQUENCE [LARGE SCALE GENOMIC DNA]</scope>
    <source>
        <strain evidence="3 4">IT104</strain>
    </source>
</reference>
<proteinExistence type="predicted"/>
<feature type="region of interest" description="Disordered" evidence="1">
    <location>
        <begin position="309"/>
        <end position="332"/>
    </location>
</feature>
<protein>
    <submittedName>
        <fullName evidence="3">Uncharacterized protein</fullName>
    </submittedName>
</protein>
<dbReference type="Proteomes" id="UP000266861">
    <property type="component" value="Unassembled WGS sequence"/>
</dbReference>